<keyword evidence="3" id="KW-1185">Reference proteome</keyword>
<dbReference type="Proteomes" id="UP000182985">
    <property type="component" value="Unassembled WGS sequence"/>
</dbReference>
<dbReference type="EMBL" id="MOEC01000030">
    <property type="protein sequence ID" value="OIS91304.1"/>
    <property type="molecule type" value="Genomic_DNA"/>
</dbReference>
<protein>
    <submittedName>
        <fullName evidence="2">Uncharacterized protein</fullName>
    </submittedName>
</protein>
<dbReference type="RefSeq" id="WP_071633541.1">
    <property type="nucleotide sequence ID" value="NZ_MOEC01000030.1"/>
</dbReference>
<dbReference type="AlphaFoldDB" id="A0A1J6I8H7"/>
<feature type="signal peptide" evidence="1">
    <location>
        <begin position="1"/>
        <end position="29"/>
    </location>
</feature>
<proteinExistence type="predicted"/>
<comment type="caution">
    <text evidence="2">The sequence shown here is derived from an EMBL/GenBank/DDBJ whole genome shotgun (WGS) entry which is preliminary data.</text>
</comment>
<evidence type="ECO:0000256" key="1">
    <source>
        <dbReference type="SAM" id="SignalP"/>
    </source>
</evidence>
<reference evidence="2 3" key="1">
    <citation type="submission" date="2016-10" db="EMBL/GenBank/DDBJ databases">
        <title>The Draft Genome Sequence of the Potato Rhizosphere Bacteria Ochrobactrum sp. IPA7.2.</title>
        <authorList>
            <person name="Gogoleva N.E."/>
            <person name="Khlopko Y.A."/>
            <person name="Burygin G.L."/>
            <person name="Plotnikov A.O."/>
        </authorList>
    </citation>
    <scope>NUCLEOTIDE SEQUENCE [LARGE SCALE GENOMIC DNA]</scope>
    <source>
        <strain evidence="2 3">IPA7.2</strain>
    </source>
</reference>
<organism evidence="2 3">
    <name type="scientific">Brucella cytisi</name>
    <dbReference type="NCBI Taxonomy" id="407152"/>
    <lineage>
        <taxon>Bacteria</taxon>
        <taxon>Pseudomonadati</taxon>
        <taxon>Pseudomonadota</taxon>
        <taxon>Alphaproteobacteria</taxon>
        <taxon>Hyphomicrobiales</taxon>
        <taxon>Brucellaceae</taxon>
        <taxon>Brucella/Ochrobactrum group</taxon>
        <taxon>Brucella</taxon>
    </lineage>
</organism>
<dbReference type="OrthoDB" id="7183137at2"/>
<name>A0A1J6I8H7_9HYPH</name>
<keyword evidence="1" id="KW-0732">Signal</keyword>
<feature type="chain" id="PRO_5009639387" evidence="1">
    <location>
        <begin position="30"/>
        <end position="166"/>
    </location>
</feature>
<evidence type="ECO:0000313" key="3">
    <source>
        <dbReference type="Proteomes" id="UP000182985"/>
    </source>
</evidence>
<evidence type="ECO:0000313" key="2">
    <source>
        <dbReference type="EMBL" id="OIS91304.1"/>
    </source>
</evidence>
<accession>A0A1J6I8H7</accession>
<gene>
    <name evidence="2" type="ORF">BLA27_21970</name>
</gene>
<sequence>MGKRSNTIRWLVIFSAISCILSFPADLHAQQAEGAEVSAGTEETSHHSAPATDTFGQIQFVLSGDPVVPPRDYAKGLEIPNPDEYDPIESGTIFDIVYLGVADGRMRFEIRGYTATDLQNPDTGQTVDFPVEQQSIEIRNIRIDVEAAESGSLTYKANRFSETSGN</sequence>